<organism evidence="7 8">
    <name type="scientific">Sporichthya brevicatena</name>
    <dbReference type="NCBI Taxonomy" id="171442"/>
    <lineage>
        <taxon>Bacteria</taxon>
        <taxon>Bacillati</taxon>
        <taxon>Actinomycetota</taxon>
        <taxon>Actinomycetes</taxon>
        <taxon>Sporichthyales</taxon>
        <taxon>Sporichthyaceae</taxon>
        <taxon>Sporichthya</taxon>
    </lineage>
</organism>
<dbReference type="GO" id="GO:0016874">
    <property type="term" value="F:ligase activity"/>
    <property type="evidence" value="ECO:0007669"/>
    <property type="project" value="UniProtKB-KW"/>
</dbReference>
<gene>
    <name evidence="5 7" type="primary">egtA</name>
    <name evidence="7" type="ORF">GCM10009547_33110</name>
</gene>
<dbReference type="Gene3D" id="3.30.590.20">
    <property type="match status" value="1"/>
</dbReference>
<dbReference type="Pfam" id="PF04107">
    <property type="entry name" value="GCS2"/>
    <property type="match status" value="1"/>
</dbReference>
<dbReference type="InterPro" id="IPR017809">
    <property type="entry name" value="EgtA_Actinobacteria"/>
</dbReference>
<name>A0ABN1H266_9ACTN</name>
<dbReference type="SUPFAM" id="SSF55931">
    <property type="entry name" value="Glutamine synthetase/guanido kinase"/>
    <property type="match status" value="1"/>
</dbReference>
<dbReference type="EMBL" id="BAAAHE010000027">
    <property type="protein sequence ID" value="GAA0626956.1"/>
    <property type="molecule type" value="Genomic_DNA"/>
</dbReference>
<evidence type="ECO:0000256" key="3">
    <source>
        <dbReference type="ARBA" id="ARBA00022840"/>
    </source>
</evidence>
<dbReference type="InterPro" id="IPR006336">
    <property type="entry name" value="GCS2"/>
</dbReference>
<sequence length="414" mass="43942">MDQHLGRRIAAGRFSEVAAETYVASTCFKTGPPRLVGIELEWLLRHRADPARHLSPGDLDLARSVGEVLTTGRLTVEPGGQLELSSDPFPDPVEGLRRITADVAALRAALAPAGLELVGLGLDPLRPPRRVLRQPRYAAMEAYFDRQGGVGRSMMCSTAAVQINLDVGADVSARWDLLHALTPVLVAAFANSPVPTGPARGARSGRAAVWAALDPARTRPVPVPGLDARTAWTEYALAAPVLCVRTEGPDWSAPPGLTFRDWLRGRGPRPVTEADLAYHLTTLFPPVRPRGHLELRVLDAQRTEADAGAALALVWALCSDPTAADRAREVLESVPADPAVLLRARRDGLADPELAVAAKGCFTAALGALGRLDAAGLAPALAAFADRYVERGRCPADDTLDAWSAGKSPGKETP</sequence>
<dbReference type="EC" id="6.3.2.2" evidence="5"/>
<reference evidence="7 8" key="1">
    <citation type="journal article" date="2019" name="Int. J. Syst. Evol. Microbiol.">
        <title>The Global Catalogue of Microorganisms (GCM) 10K type strain sequencing project: providing services to taxonomists for standard genome sequencing and annotation.</title>
        <authorList>
            <consortium name="The Broad Institute Genomics Platform"/>
            <consortium name="The Broad Institute Genome Sequencing Center for Infectious Disease"/>
            <person name="Wu L."/>
            <person name="Ma J."/>
        </authorList>
    </citation>
    <scope>NUCLEOTIDE SEQUENCE [LARGE SCALE GENOMIC DNA]</scope>
    <source>
        <strain evidence="7 8">JCM 10671</strain>
    </source>
</reference>
<proteinExistence type="inferred from homology"/>
<keyword evidence="8" id="KW-1185">Reference proteome</keyword>
<accession>A0ABN1H266</accession>
<protein>
    <recommendedName>
        <fullName evidence="5">Glutamate--cysteine ligase EgtA</fullName>
        <ecNumber evidence="5">6.3.2.2</ecNumber>
    </recommendedName>
    <alternativeName>
        <fullName evidence="5">Gamma-glutamylcysteine synthase</fullName>
        <shortName evidence="5">GCS</shortName>
        <shortName evidence="5">Gamma-ECS</shortName>
    </alternativeName>
</protein>
<keyword evidence="3 5" id="KW-0067">ATP-binding</keyword>
<evidence type="ECO:0000313" key="8">
    <source>
        <dbReference type="Proteomes" id="UP001500957"/>
    </source>
</evidence>
<dbReference type="InterPro" id="IPR035434">
    <property type="entry name" value="GCL_bact_plant"/>
</dbReference>
<comment type="catalytic activity">
    <reaction evidence="4 5 6">
        <text>L-cysteine + L-glutamate + ATP = gamma-L-glutamyl-L-cysteine + ADP + phosphate + H(+)</text>
        <dbReference type="Rhea" id="RHEA:13285"/>
        <dbReference type="ChEBI" id="CHEBI:15378"/>
        <dbReference type="ChEBI" id="CHEBI:29985"/>
        <dbReference type="ChEBI" id="CHEBI:30616"/>
        <dbReference type="ChEBI" id="CHEBI:35235"/>
        <dbReference type="ChEBI" id="CHEBI:43474"/>
        <dbReference type="ChEBI" id="CHEBI:58173"/>
        <dbReference type="ChEBI" id="CHEBI:456216"/>
        <dbReference type="EC" id="6.3.2.2"/>
    </reaction>
</comment>
<evidence type="ECO:0000256" key="1">
    <source>
        <dbReference type="ARBA" id="ARBA00022598"/>
    </source>
</evidence>
<comment type="pathway">
    <text evidence="5">Amino-acid biosynthesis; ergothioneine biosynthesis.</text>
</comment>
<dbReference type="NCBIfam" id="TIGR03444">
    <property type="entry name" value="EgtA_Cys_ligase"/>
    <property type="match status" value="1"/>
</dbReference>
<evidence type="ECO:0000313" key="7">
    <source>
        <dbReference type="EMBL" id="GAA0626956.1"/>
    </source>
</evidence>
<evidence type="ECO:0000256" key="6">
    <source>
        <dbReference type="PIRNR" id="PIRNR017901"/>
    </source>
</evidence>
<dbReference type="PIRSF" id="PIRSF017901">
    <property type="entry name" value="GCL"/>
    <property type="match status" value="1"/>
</dbReference>
<dbReference type="RefSeq" id="WP_344606730.1">
    <property type="nucleotide sequence ID" value="NZ_BAAAHE010000027.1"/>
</dbReference>
<evidence type="ECO:0000256" key="5">
    <source>
        <dbReference type="HAMAP-Rule" id="MF_02034"/>
    </source>
</evidence>
<evidence type="ECO:0000256" key="4">
    <source>
        <dbReference type="ARBA" id="ARBA00048819"/>
    </source>
</evidence>
<comment type="similarity">
    <text evidence="5 6">Belongs to the glutamate--cysteine ligase type 2 family. EgtA subfamily.</text>
</comment>
<dbReference type="PANTHER" id="PTHR34378:SF1">
    <property type="entry name" value="GLUTAMATE--CYSTEINE LIGASE, CHLOROPLASTIC"/>
    <property type="match status" value="1"/>
</dbReference>
<comment type="caution">
    <text evidence="7">The sequence shown here is derived from an EMBL/GenBank/DDBJ whole genome shotgun (WGS) entry which is preliminary data.</text>
</comment>
<dbReference type="HAMAP" id="MF_02034">
    <property type="entry name" value="EgtA"/>
    <property type="match status" value="1"/>
</dbReference>
<dbReference type="Proteomes" id="UP001500957">
    <property type="component" value="Unassembled WGS sequence"/>
</dbReference>
<dbReference type="PANTHER" id="PTHR34378">
    <property type="entry name" value="GLUTAMATE--CYSTEINE LIGASE, CHLOROPLASTIC"/>
    <property type="match status" value="1"/>
</dbReference>
<evidence type="ECO:0000256" key="2">
    <source>
        <dbReference type="ARBA" id="ARBA00022741"/>
    </source>
</evidence>
<dbReference type="InterPro" id="IPR014746">
    <property type="entry name" value="Gln_synth/guanido_kin_cat_dom"/>
</dbReference>
<keyword evidence="2 5" id="KW-0547">Nucleotide-binding</keyword>
<keyword evidence="1 5" id="KW-0436">Ligase</keyword>
<comment type="function">
    <text evidence="5">Catalyzes the synthesis of gamma-glutamylcysteine (gamma-GC). This compound is used as substrate for the biosynthesis of the low-molecular thiol compound ergothioneine.</text>
</comment>